<name>A0A928Z5P4_9CYAN</name>
<protein>
    <submittedName>
        <fullName evidence="1">DUF433 domain-containing protein</fullName>
    </submittedName>
</protein>
<reference evidence="1" key="1">
    <citation type="submission" date="2020-10" db="EMBL/GenBank/DDBJ databases">
        <authorList>
            <person name="Castelo-Branco R."/>
            <person name="Eusebio N."/>
            <person name="Adriana R."/>
            <person name="Vieira A."/>
            <person name="Brugerolle De Fraissinette N."/>
            <person name="Rezende De Castro R."/>
            <person name="Schneider M.P."/>
            <person name="Vasconcelos V."/>
            <person name="Leao P.N."/>
        </authorList>
    </citation>
    <scope>NUCLEOTIDE SEQUENCE</scope>
    <source>
        <strain evidence="1">LEGE 11480</strain>
    </source>
</reference>
<accession>A0A928Z5P4</accession>
<dbReference type="EMBL" id="JADEXQ010000073">
    <property type="protein sequence ID" value="MBE9031698.1"/>
    <property type="molecule type" value="Genomic_DNA"/>
</dbReference>
<dbReference type="Proteomes" id="UP000625316">
    <property type="component" value="Unassembled WGS sequence"/>
</dbReference>
<dbReference type="RefSeq" id="WP_264326526.1">
    <property type="nucleotide sequence ID" value="NZ_JADEXQ010000073.1"/>
</dbReference>
<dbReference type="SUPFAM" id="SSF46689">
    <property type="entry name" value="Homeodomain-like"/>
    <property type="match status" value="1"/>
</dbReference>
<comment type="caution">
    <text evidence="1">The sequence shown here is derived from an EMBL/GenBank/DDBJ whole genome shotgun (WGS) entry which is preliminary data.</text>
</comment>
<keyword evidence="2" id="KW-1185">Reference proteome</keyword>
<dbReference type="AlphaFoldDB" id="A0A928Z5P4"/>
<dbReference type="InterPro" id="IPR009057">
    <property type="entry name" value="Homeodomain-like_sf"/>
</dbReference>
<evidence type="ECO:0000313" key="1">
    <source>
        <dbReference type="EMBL" id="MBE9031698.1"/>
    </source>
</evidence>
<dbReference type="Gene3D" id="1.10.10.10">
    <property type="entry name" value="Winged helix-like DNA-binding domain superfamily/Winged helix DNA-binding domain"/>
    <property type="match status" value="1"/>
</dbReference>
<sequence length="103" mass="11380">MVATINQYVETTPGVRGGKPRISGRRITVADIAIAYLRMEQPLAQIAEEYQLSLASVHGALAYYYDHQVAIDQSIDEATAFATALQQKSRSPLAEKLSENRIE</sequence>
<organism evidence="1 2">
    <name type="scientific">Romeriopsis navalis LEGE 11480</name>
    <dbReference type="NCBI Taxonomy" id="2777977"/>
    <lineage>
        <taxon>Bacteria</taxon>
        <taxon>Bacillati</taxon>
        <taxon>Cyanobacteriota</taxon>
        <taxon>Cyanophyceae</taxon>
        <taxon>Leptolyngbyales</taxon>
        <taxon>Leptolyngbyaceae</taxon>
        <taxon>Romeriopsis</taxon>
        <taxon>Romeriopsis navalis</taxon>
    </lineage>
</organism>
<dbReference type="InterPro" id="IPR007367">
    <property type="entry name" value="DUF433"/>
</dbReference>
<proteinExistence type="predicted"/>
<gene>
    <name evidence="1" type="ORF">IQ266_18355</name>
</gene>
<dbReference type="Pfam" id="PF04255">
    <property type="entry name" value="DUF433"/>
    <property type="match status" value="1"/>
</dbReference>
<dbReference type="PANTHER" id="PTHR34849:SF1">
    <property type="entry name" value="SLR0770 PROTEIN"/>
    <property type="match status" value="1"/>
</dbReference>
<evidence type="ECO:0000313" key="2">
    <source>
        <dbReference type="Proteomes" id="UP000625316"/>
    </source>
</evidence>
<dbReference type="InterPro" id="IPR036388">
    <property type="entry name" value="WH-like_DNA-bd_sf"/>
</dbReference>
<dbReference type="PANTHER" id="PTHR34849">
    <property type="entry name" value="SSL5025 PROTEIN"/>
    <property type="match status" value="1"/>
</dbReference>